<reference evidence="2" key="2">
    <citation type="submission" date="2020-11" db="EMBL/GenBank/DDBJ databases">
        <authorList>
            <person name="McCartney M.A."/>
            <person name="Auch B."/>
            <person name="Kono T."/>
            <person name="Mallez S."/>
            <person name="Becker A."/>
            <person name="Gohl D.M."/>
            <person name="Silverstein K.A.T."/>
            <person name="Koren S."/>
            <person name="Bechman K.B."/>
            <person name="Herman A."/>
            <person name="Abrahante J.E."/>
            <person name="Garbe J."/>
        </authorList>
    </citation>
    <scope>NUCLEOTIDE SEQUENCE</scope>
    <source>
        <strain evidence="2">Duluth1</strain>
        <tissue evidence="2">Whole animal</tissue>
    </source>
</reference>
<sequence length="51" mass="5482">MPKTVLSTRTTTSRDPVHSRQHMLRDCANAGYVEGCGGALCSKGRSPSPYT</sequence>
<evidence type="ECO:0000313" key="3">
    <source>
        <dbReference type="Proteomes" id="UP000828390"/>
    </source>
</evidence>
<feature type="compositionally biased region" description="Polar residues" evidence="1">
    <location>
        <begin position="1"/>
        <end position="14"/>
    </location>
</feature>
<gene>
    <name evidence="2" type="ORF">DPMN_154653</name>
</gene>
<dbReference type="AlphaFoldDB" id="A0A9D4FKW7"/>
<keyword evidence="3" id="KW-1185">Reference proteome</keyword>
<name>A0A9D4FKW7_DREPO</name>
<evidence type="ECO:0000313" key="2">
    <source>
        <dbReference type="EMBL" id="KAH3801009.1"/>
    </source>
</evidence>
<organism evidence="2 3">
    <name type="scientific">Dreissena polymorpha</name>
    <name type="common">Zebra mussel</name>
    <name type="synonym">Mytilus polymorpha</name>
    <dbReference type="NCBI Taxonomy" id="45954"/>
    <lineage>
        <taxon>Eukaryota</taxon>
        <taxon>Metazoa</taxon>
        <taxon>Spiralia</taxon>
        <taxon>Lophotrochozoa</taxon>
        <taxon>Mollusca</taxon>
        <taxon>Bivalvia</taxon>
        <taxon>Autobranchia</taxon>
        <taxon>Heteroconchia</taxon>
        <taxon>Euheterodonta</taxon>
        <taxon>Imparidentia</taxon>
        <taxon>Neoheterodontei</taxon>
        <taxon>Myida</taxon>
        <taxon>Dreissenoidea</taxon>
        <taxon>Dreissenidae</taxon>
        <taxon>Dreissena</taxon>
    </lineage>
</organism>
<dbReference type="EMBL" id="JAIWYP010000007">
    <property type="protein sequence ID" value="KAH3801009.1"/>
    <property type="molecule type" value="Genomic_DNA"/>
</dbReference>
<proteinExistence type="predicted"/>
<feature type="region of interest" description="Disordered" evidence="1">
    <location>
        <begin position="1"/>
        <end position="21"/>
    </location>
</feature>
<evidence type="ECO:0000256" key="1">
    <source>
        <dbReference type="SAM" id="MobiDB-lite"/>
    </source>
</evidence>
<reference evidence="2" key="1">
    <citation type="journal article" date="2019" name="bioRxiv">
        <title>The Genome of the Zebra Mussel, Dreissena polymorpha: A Resource for Invasive Species Research.</title>
        <authorList>
            <person name="McCartney M.A."/>
            <person name="Auch B."/>
            <person name="Kono T."/>
            <person name="Mallez S."/>
            <person name="Zhang Y."/>
            <person name="Obille A."/>
            <person name="Becker A."/>
            <person name="Abrahante J.E."/>
            <person name="Garbe J."/>
            <person name="Badalamenti J.P."/>
            <person name="Herman A."/>
            <person name="Mangelson H."/>
            <person name="Liachko I."/>
            <person name="Sullivan S."/>
            <person name="Sone E.D."/>
            <person name="Koren S."/>
            <person name="Silverstein K.A.T."/>
            <person name="Beckman K.B."/>
            <person name="Gohl D.M."/>
        </authorList>
    </citation>
    <scope>NUCLEOTIDE SEQUENCE</scope>
    <source>
        <strain evidence="2">Duluth1</strain>
        <tissue evidence="2">Whole animal</tissue>
    </source>
</reference>
<comment type="caution">
    <text evidence="2">The sequence shown here is derived from an EMBL/GenBank/DDBJ whole genome shotgun (WGS) entry which is preliminary data.</text>
</comment>
<dbReference type="Proteomes" id="UP000828390">
    <property type="component" value="Unassembled WGS sequence"/>
</dbReference>
<accession>A0A9D4FKW7</accession>
<protein>
    <submittedName>
        <fullName evidence="2">Uncharacterized protein</fullName>
    </submittedName>
</protein>